<accession>A0A397HMX2</accession>
<dbReference type="GeneID" id="38123202"/>
<keyword evidence="8" id="KW-1185">Reference proteome</keyword>
<evidence type="ECO:0000256" key="5">
    <source>
        <dbReference type="SAM" id="MobiDB-lite"/>
    </source>
</evidence>
<evidence type="ECO:0000313" key="8">
    <source>
        <dbReference type="Proteomes" id="UP000215305"/>
    </source>
</evidence>
<dbReference type="SUPFAM" id="SSF103473">
    <property type="entry name" value="MFS general substrate transporter"/>
    <property type="match status" value="1"/>
</dbReference>
<dbReference type="GO" id="GO:0005886">
    <property type="term" value="C:plasma membrane"/>
    <property type="evidence" value="ECO:0007669"/>
    <property type="project" value="TreeGrafter"/>
</dbReference>
<dbReference type="AlphaFoldDB" id="A0A397HMX2"/>
<dbReference type="PANTHER" id="PTHR23501:SF199">
    <property type="entry name" value="MFS EFFLUX TRANSPORTER INPD-RELATED"/>
    <property type="match status" value="1"/>
</dbReference>
<feature type="compositionally biased region" description="Basic and acidic residues" evidence="5">
    <location>
        <begin position="1"/>
        <end position="16"/>
    </location>
</feature>
<keyword evidence="2 6" id="KW-0812">Transmembrane</keyword>
<evidence type="ECO:0000256" key="4">
    <source>
        <dbReference type="ARBA" id="ARBA00023136"/>
    </source>
</evidence>
<keyword evidence="4 6" id="KW-0472">Membrane</keyword>
<dbReference type="GO" id="GO:0022857">
    <property type="term" value="F:transmembrane transporter activity"/>
    <property type="evidence" value="ECO:0007669"/>
    <property type="project" value="TreeGrafter"/>
</dbReference>
<feature type="transmembrane region" description="Helical" evidence="6">
    <location>
        <begin position="44"/>
        <end position="67"/>
    </location>
</feature>
<gene>
    <name evidence="7" type="ORF">CDV56_101228</name>
</gene>
<dbReference type="RefSeq" id="XP_026616791.1">
    <property type="nucleotide sequence ID" value="XM_026754847.1"/>
</dbReference>
<dbReference type="InterPro" id="IPR036259">
    <property type="entry name" value="MFS_trans_sf"/>
</dbReference>
<dbReference type="PANTHER" id="PTHR23501">
    <property type="entry name" value="MAJOR FACILITATOR SUPERFAMILY"/>
    <property type="match status" value="1"/>
</dbReference>
<evidence type="ECO:0000256" key="2">
    <source>
        <dbReference type="ARBA" id="ARBA00022692"/>
    </source>
</evidence>
<sequence>MASATPDEKSVGRDTLPESTSPHRSPTRLADDLPSEEDEVKTSILLMGWTLGGIIASLMLGVFCMALDNTIISVAIPKITTDFHNLNDVDWYASAYLR</sequence>
<dbReference type="VEuPathDB" id="FungiDB:CDV56_101228"/>
<protein>
    <recommendedName>
        <fullName evidence="9">Major facilitator superfamily (MFS) profile domain-containing protein</fullName>
    </recommendedName>
</protein>
<dbReference type="OrthoDB" id="10021397at2759"/>
<dbReference type="EMBL" id="NKHU02000036">
    <property type="protein sequence ID" value="RHZ62533.1"/>
    <property type="molecule type" value="Genomic_DNA"/>
</dbReference>
<feature type="region of interest" description="Disordered" evidence="5">
    <location>
        <begin position="1"/>
        <end position="36"/>
    </location>
</feature>
<evidence type="ECO:0000256" key="1">
    <source>
        <dbReference type="ARBA" id="ARBA00004141"/>
    </source>
</evidence>
<keyword evidence="3 6" id="KW-1133">Transmembrane helix</keyword>
<evidence type="ECO:0000256" key="3">
    <source>
        <dbReference type="ARBA" id="ARBA00022989"/>
    </source>
</evidence>
<comment type="caution">
    <text evidence="7">The sequence shown here is derived from an EMBL/GenBank/DDBJ whole genome shotgun (WGS) entry which is preliminary data.</text>
</comment>
<evidence type="ECO:0000313" key="7">
    <source>
        <dbReference type="EMBL" id="RHZ62533.1"/>
    </source>
</evidence>
<dbReference type="Proteomes" id="UP000215305">
    <property type="component" value="Unassembled WGS sequence"/>
</dbReference>
<proteinExistence type="predicted"/>
<name>A0A397HMX2_ASPTH</name>
<reference evidence="7" key="1">
    <citation type="submission" date="2018-08" db="EMBL/GenBank/DDBJ databases">
        <title>Draft genome sequence of azole-resistant Aspergillus thermomutatus (Neosartorya pseudofischeri) strain HMR AF 39, isolated from a human nasal aspirate.</title>
        <authorList>
            <person name="Parent-Michaud M."/>
            <person name="Dufresne P.J."/>
            <person name="Fournier E."/>
            <person name="Martineau C."/>
            <person name="Moreira S."/>
            <person name="Perkins V."/>
            <person name="De Repentigny L."/>
            <person name="Dufresne S.F."/>
        </authorList>
    </citation>
    <scope>NUCLEOTIDE SEQUENCE [LARGE SCALE GENOMIC DNA]</scope>
    <source>
        <strain evidence="7">HMR AF 39</strain>
    </source>
</reference>
<comment type="subcellular location">
    <subcellularLocation>
        <location evidence="1">Membrane</location>
        <topology evidence="1">Multi-pass membrane protein</topology>
    </subcellularLocation>
</comment>
<organism evidence="7 8">
    <name type="scientific">Aspergillus thermomutatus</name>
    <name type="common">Neosartorya pseudofischeri</name>
    <dbReference type="NCBI Taxonomy" id="41047"/>
    <lineage>
        <taxon>Eukaryota</taxon>
        <taxon>Fungi</taxon>
        <taxon>Dikarya</taxon>
        <taxon>Ascomycota</taxon>
        <taxon>Pezizomycotina</taxon>
        <taxon>Eurotiomycetes</taxon>
        <taxon>Eurotiomycetidae</taxon>
        <taxon>Eurotiales</taxon>
        <taxon>Aspergillaceae</taxon>
        <taxon>Aspergillus</taxon>
        <taxon>Aspergillus subgen. Fumigati</taxon>
    </lineage>
</organism>
<evidence type="ECO:0000256" key="6">
    <source>
        <dbReference type="SAM" id="Phobius"/>
    </source>
</evidence>
<evidence type="ECO:0008006" key="9">
    <source>
        <dbReference type="Google" id="ProtNLM"/>
    </source>
</evidence>